<dbReference type="InterPro" id="IPR048527">
    <property type="entry name" value="Sde182_C"/>
</dbReference>
<evidence type="ECO:0000313" key="3">
    <source>
        <dbReference type="EMBL" id="KAL2802092.1"/>
    </source>
</evidence>
<comment type="caution">
    <text evidence="3">The sequence shown here is derived from an EMBL/GenBank/DDBJ whole genome shotgun (WGS) entry which is preliminary data.</text>
</comment>
<accession>A0ABR4GST3</accession>
<dbReference type="Pfam" id="PF07632">
    <property type="entry name" value="Sde182_NH-like"/>
    <property type="match status" value="1"/>
</dbReference>
<feature type="domain" description="Cellulose-binding Sde182 C-terminal" evidence="2">
    <location>
        <begin position="376"/>
        <end position="490"/>
    </location>
</feature>
<reference evidence="3 4" key="1">
    <citation type="submission" date="2024-07" db="EMBL/GenBank/DDBJ databases">
        <title>Section-level genome sequencing and comparative genomics of Aspergillus sections Usti and Cavernicolus.</title>
        <authorList>
            <consortium name="Lawrence Berkeley National Laboratory"/>
            <person name="Nybo J.L."/>
            <person name="Vesth T.C."/>
            <person name="Theobald S."/>
            <person name="Frisvad J.C."/>
            <person name="Larsen T.O."/>
            <person name="Kjaerboelling I."/>
            <person name="Rothschild-Mancinelli K."/>
            <person name="Lyhne E.K."/>
            <person name="Kogle M.E."/>
            <person name="Barry K."/>
            <person name="Clum A."/>
            <person name="Na H."/>
            <person name="Ledsgaard L."/>
            <person name="Lin J."/>
            <person name="Lipzen A."/>
            <person name="Kuo A."/>
            <person name="Riley R."/>
            <person name="Mondo S."/>
            <person name="Labutti K."/>
            <person name="Haridas S."/>
            <person name="Pangalinan J."/>
            <person name="Salamov A.A."/>
            <person name="Simmons B.A."/>
            <person name="Magnuson J.K."/>
            <person name="Chen J."/>
            <person name="Drula E."/>
            <person name="Henrissat B."/>
            <person name="Wiebenga A."/>
            <person name="Lubbers R.J."/>
            <person name="Gomes A.C."/>
            <person name="Makela M.R."/>
            <person name="Stajich J."/>
            <person name="Grigoriev I.V."/>
            <person name="Mortensen U.H."/>
            <person name="De Vries R.P."/>
            <person name="Baker S.E."/>
            <person name="Andersen M.R."/>
        </authorList>
    </citation>
    <scope>NUCLEOTIDE SEQUENCE [LARGE SCALE GENOMIC DNA]</scope>
    <source>
        <strain evidence="3 4">CBS 588.65</strain>
    </source>
</reference>
<evidence type="ECO:0000259" key="1">
    <source>
        <dbReference type="Pfam" id="PF07632"/>
    </source>
</evidence>
<sequence length="508" mass="56325">MLPDRSKLATFASKPRIFILTDVLNEPDDSQSLVRYLLYANEFSTRGICACTSSWLRSSTHPEEIRRIITAYGKVVGNLNNHVHPDFQYQSADELLALVTSGPTVYGKKAFKAPISEGARCLLEALTESDEPLYVPVWGGTNTLAQALKHLAETTSEQDAAHQRAKLRVYAISDQDDTGLWIRTKFPDVHYIVSAHGWCQYDQASWIGMNIGAGEGADPTKVLNPWLGKHIRVGEFGSVAYPAVKFGMEGDTPSFLWLVQNGLGHQDHIEWGGWGGRYTRPQCESDRDDEEGFDANHFHNAGDFGVLGADGKRYSSSRATIWRWRDAIQDDFAARMEWTLTSDFAKASHPPVLDVNGSKGVEPLVLKVKPGERHVLDASDTYNPDNNVNGSNDLDYVWMLYGDVNAFHVFGNGPKVIMEGSGGASAQDPKLGENAAGFAQHVRSQRVTVTVPEMERHFQTGLVTPDFHILLQVTNTAGTYPIRRYKRVIFSYIHDGSPVPLGKEPEGF</sequence>
<evidence type="ECO:0000259" key="2">
    <source>
        <dbReference type="Pfam" id="PF21027"/>
    </source>
</evidence>
<dbReference type="EMBL" id="JBFXLT010000209">
    <property type="protein sequence ID" value="KAL2802092.1"/>
    <property type="molecule type" value="Genomic_DNA"/>
</dbReference>
<dbReference type="InterPro" id="IPR011483">
    <property type="entry name" value="Sde182_NH-like"/>
</dbReference>
<feature type="domain" description="Cellulose-binding Sde182 nucleoside hydrolase-like" evidence="1">
    <location>
        <begin position="16"/>
        <end position="278"/>
    </location>
</feature>
<keyword evidence="4" id="KW-1185">Reference proteome</keyword>
<gene>
    <name evidence="3" type="ORF">BJX63DRAFT_133941</name>
</gene>
<protein>
    <submittedName>
        <fullName evidence="3">DUF1593-domain-containing protein</fullName>
    </submittedName>
</protein>
<organism evidence="3 4">
    <name type="scientific">Aspergillus granulosus</name>
    <dbReference type="NCBI Taxonomy" id="176169"/>
    <lineage>
        <taxon>Eukaryota</taxon>
        <taxon>Fungi</taxon>
        <taxon>Dikarya</taxon>
        <taxon>Ascomycota</taxon>
        <taxon>Pezizomycotina</taxon>
        <taxon>Eurotiomycetes</taxon>
        <taxon>Eurotiomycetidae</taxon>
        <taxon>Eurotiales</taxon>
        <taxon>Aspergillaceae</taxon>
        <taxon>Aspergillus</taxon>
        <taxon>Aspergillus subgen. Nidulantes</taxon>
    </lineage>
</organism>
<dbReference type="InterPro" id="IPR036452">
    <property type="entry name" value="Ribo_hydro-like"/>
</dbReference>
<dbReference type="Gene3D" id="3.90.245.10">
    <property type="entry name" value="Ribonucleoside hydrolase-like"/>
    <property type="match status" value="1"/>
</dbReference>
<evidence type="ECO:0000313" key="4">
    <source>
        <dbReference type="Proteomes" id="UP001610334"/>
    </source>
</evidence>
<dbReference type="Gene3D" id="2.60.40.10">
    <property type="entry name" value="Immunoglobulins"/>
    <property type="match status" value="1"/>
</dbReference>
<name>A0ABR4GST3_9EURO</name>
<proteinExistence type="predicted"/>
<dbReference type="Proteomes" id="UP001610334">
    <property type="component" value="Unassembled WGS sequence"/>
</dbReference>
<dbReference type="InterPro" id="IPR013783">
    <property type="entry name" value="Ig-like_fold"/>
</dbReference>
<dbReference type="Pfam" id="PF21027">
    <property type="entry name" value="Sde0182_C"/>
    <property type="match status" value="1"/>
</dbReference>